<dbReference type="SUPFAM" id="SSF53067">
    <property type="entry name" value="Actin-like ATPase domain"/>
    <property type="match status" value="1"/>
</dbReference>
<dbReference type="Pfam" id="PF13412">
    <property type="entry name" value="HTH_24"/>
    <property type="match status" value="1"/>
</dbReference>
<dbReference type="Proteomes" id="UP001597079">
    <property type="component" value="Unassembled WGS sequence"/>
</dbReference>
<evidence type="ECO:0000256" key="2">
    <source>
        <dbReference type="ARBA" id="ARBA00006479"/>
    </source>
</evidence>
<organism evidence="4 5">
    <name type="scientific">Alicyclobacillus fodiniaquatilis</name>
    <dbReference type="NCBI Taxonomy" id="1661150"/>
    <lineage>
        <taxon>Bacteria</taxon>
        <taxon>Bacillati</taxon>
        <taxon>Bacillota</taxon>
        <taxon>Bacilli</taxon>
        <taxon>Bacillales</taxon>
        <taxon>Alicyclobacillaceae</taxon>
        <taxon>Alicyclobacillus</taxon>
    </lineage>
</organism>
<dbReference type="PANTHER" id="PTHR18964:SF149">
    <property type="entry name" value="BIFUNCTIONAL UDP-N-ACETYLGLUCOSAMINE 2-EPIMERASE_N-ACETYLMANNOSAMINE KINASE"/>
    <property type="match status" value="1"/>
</dbReference>
<evidence type="ECO:0000256" key="3">
    <source>
        <dbReference type="ARBA" id="ARBA00022629"/>
    </source>
</evidence>
<sequence length="397" mass="41829">MELKKGTLSDIRRFNRSTILQLIRENAPISRADLAQTLNISRSVVSIIVDELLADGIIREAGTGESTTLGGRRPVYLRFVPESRFALGIDVGGSKTMISLVNLAGEIVQKKKIRTLHRGSAAIEYIASEAAEFIRNTKIPADKILGTGIGAPGFVNPHTGLLSNAPGLAIDELDIKSVVADTLPNPIFVDNDVNMAVIGEVWCGAAKHATDAVMLTIGTGIGAGIVISKQLYRGRRGYAGEIGYFQTYDHPSQGEVGLLEYGPLEAVASGGGIVNLARQLLGDYPSSALHKCSSITAEDVFAAAESEDILALRVIDSVSAHLAAALNNVIVLLDPDIVIIGGGVAGAKDILLDRIRRIVARMSPIDCSIALARLGEDAGAVGAAGTVLMQSEYLKLS</sequence>
<comment type="similarity">
    <text evidence="2">Belongs to the ROK (NagC/XylR) family.</text>
</comment>
<dbReference type="InterPro" id="IPR036388">
    <property type="entry name" value="WH-like_DNA-bd_sf"/>
</dbReference>
<reference evidence="5" key="1">
    <citation type="journal article" date="2019" name="Int. J. Syst. Evol. Microbiol.">
        <title>The Global Catalogue of Microorganisms (GCM) 10K type strain sequencing project: providing services to taxonomists for standard genome sequencing and annotation.</title>
        <authorList>
            <consortium name="The Broad Institute Genomics Platform"/>
            <consortium name="The Broad Institute Genome Sequencing Center for Infectious Disease"/>
            <person name="Wu L."/>
            <person name="Ma J."/>
        </authorList>
    </citation>
    <scope>NUCLEOTIDE SEQUENCE [LARGE SCALE GENOMIC DNA]</scope>
    <source>
        <strain evidence="5">CGMCC 1.12286</strain>
    </source>
</reference>
<evidence type="ECO:0000256" key="1">
    <source>
        <dbReference type="ARBA" id="ARBA00002486"/>
    </source>
</evidence>
<dbReference type="RefSeq" id="WP_377941577.1">
    <property type="nucleotide sequence ID" value="NZ_JBHUCX010000014.1"/>
</dbReference>
<dbReference type="Gene3D" id="1.10.10.10">
    <property type="entry name" value="Winged helix-like DNA-binding domain superfamily/Winged helix DNA-binding domain"/>
    <property type="match status" value="1"/>
</dbReference>
<dbReference type="SUPFAM" id="SSF46785">
    <property type="entry name" value="Winged helix' DNA-binding domain"/>
    <property type="match status" value="1"/>
</dbReference>
<protein>
    <submittedName>
        <fullName evidence="4">ROK family transcriptional regulator</fullName>
    </submittedName>
</protein>
<dbReference type="EMBL" id="JBHUCX010000014">
    <property type="protein sequence ID" value="MFD1673949.1"/>
    <property type="molecule type" value="Genomic_DNA"/>
</dbReference>
<name>A0ABW4JC50_9BACL</name>
<comment type="function">
    <text evidence="1">Transcriptional repressor of xylose-utilizing enzymes.</text>
</comment>
<dbReference type="InterPro" id="IPR043129">
    <property type="entry name" value="ATPase_NBD"/>
</dbReference>
<evidence type="ECO:0000313" key="5">
    <source>
        <dbReference type="Proteomes" id="UP001597079"/>
    </source>
</evidence>
<keyword evidence="3" id="KW-0859">Xylose metabolism</keyword>
<evidence type="ECO:0000313" key="4">
    <source>
        <dbReference type="EMBL" id="MFD1673949.1"/>
    </source>
</evidence>
<keyword evidence="3" id="KW-0119">Carbohydrate metabolism</keyword>
<comment type="caution">
    <text evidence="4">The sequence shown here is derived from an EMBL/GenBank/DDBJ whole genome shotgun (WGS) entry which is preliminary data.</text>
</comment>
<proteinExistence type="inferred from homology"/>
<dbReference type="PANTHER" id="PTHR18964">
    <property type="entry name" value="ROK (REPRESSOR, ORF, KINASE) FAMILY"/>
    <property type="match status" value="1"/>
</dbReference>
<dbReference type="InterPro" id="IPR036390">
    <property type="entry name" value="WH_DNA-bd_sf"/>
</dbReference>
<dbReference type="InterPro" id="IPR000600">
    <property type="entry name" value="ROK"/>
</dbReference>
<keyword evidence="5" id="KW-1185">Reference proteome</keyword>
<accession>A0ABW4JC50</accession>
<gene>
    <name evidence="4" type="ORF">ACFSB2_04400</name>
</gene>
<dbReference type="Pfam" id="PF00480">
    <property type="entry name" value="ROK"/>
    <property type="match status" value="1"/>
</dbReference>
<dbReference type="Gene3D" id="3.30.420.40">
    <property type="match status" value="2"/>
</dbReference>